<dbReference type="EMBL" id="SSMQ01000037">
    <property type="protein sequence ID" value="TKD01856.1"/>
    <property type="molecule type" value="Genomic_DNA"/>
</dbReference>
<proteinExistence type="predicted"/>
<feature type="coiled-coil region" evidence="1">
    <location>
        <begin position="108"/>
        <end position="135"/>
    </location>
</feature>
<protein>
    <submittedName>
        <fullName evidence="3">VWA domain-containing protein</fullName>
    </submittedName>
</protein>
<comment type="caution">
    <text evidence="3">The sequence shown here is derived from an EMBL/GenBank/DDBJ whole genome shotgun (WGS) entry which is preliminary data.</text>
</comment>
<keyword evidence="4" id="KW-1185">Reference proteome</keyword>
<reference evidence="3 4" key="1">
    <citation type="submission" date="2019-04" db="EMBL/GenBank/DDBJ databases">
        <authorList>
            <person name="Li Y."/>
            <person name="Wang J."/>
        </authorList>
    </citation>
    <scope>NUCLEOTIDE SEQUENCE [LARGE SCALE GENOMIC DNA]</scope>
    <source>
        <strain evidence="3 4">DSM 14668</strain>
    </source>
</reference>
<dbReference type="PROSITE" id="PS50234">
    <property type="entry name" value="VWFA"/>
    <property type="match status" value="1"/>
</dbReference>
<dbReference type="PANTHER" id="PTHR10579:SF43">
    <property type="entry name" value="ZINC FINGER (C3HC4-TYPE RING FINGER) FAMILY PROTEIN"/>
    <property type="match status" value="1"/>
</dbReference>
<dbReference type="SUPFAM" id="SSF53300">
    <property type="entry name" value="vWA-like"/>
    <property type="match status" value="1"/>
</dbReference>
<keyword evidence="1" id="KW-0175">Coiled coil</keyword>
<gene>
    <name evidence="3" type="ORF">E8A74_30215</name>
</gene>
<name>A0A4U1J468_9BACT</name>
<evidence type="ECO:0000256" key="1">
    <source>
        <dbReference type="SAM" id="Coils"/>
    </source>
</evidence>
<evidence type="ECO:0000259" key="2">
    <source>
        <dbReference type="PROSITE" id="PS50234"/>
    </source>
</evidence>
<evidence type="ECO:0000313" key="3">
    <source>
        <dbReference type="EMBL" id="TKD01856.1"/>
    </source>
</evidence>
<sequence>MTNRWLRVPRTRRALAASLLALCAGGLILHRAPLGARTNVAFASPSEGGAGATFSGPGARGSITLTQSRVFGGSEARVSAVLRIKADPTDTRERAPLALAIVLDTSGSMMTESKMKQAKEAVAELIRELRDDDQITLVRYASDSEVLQPLARVGDVRERLLANISELSASGGTNIPPALSQGMGTLANASPGRVKRVVLVSDGLDSGRIAAERIARDGVEDRVTVSSLGIGLDFDPGYMGGVAEAGRGNFAFVKDGAALRTFLRRELEETAATTVEATEAQLVLPEGVRFVRAIGAEARTENDGREVRLRIGSLFAGDERRVVVELAANAEAGQKLSIGGEVGWSLVGGERTRVALSPLDVHGTADTREAERSVDRAAFAEATSALASSRQIEAAAALEQGDMQAAQRIVDENIGALKAAAEAAPAPAATAIQAQVDAYERAKKEIHAAPPKSAGAKAAARSMADKEFSNLGRAASY</sequence>
<organism evidence="3 4">
    <name type="scientific">Polyangium fumosum</name>
    <dbReference type="NCBI Taxonomy" id="889272"/>
    <lineage>
        <taxon>Bacteria</taxon>
        <taxon>Pseudomonadati</taxon>
        <taxon>Myxococcota</taxon>
        <taxon>Polyangia</taxon>
        <taxon>Polyangiales</taxon>
        <taxon>Polyangiaceae</taxon>
        <taxon>Polyangium</taxon>
    </lineage>
</organism>
<dbReference type="Gene3D" id="3.40.50.410">
    <property type="entry name" value="von Willebrand factor, type A domain"/>
    <property type="match status" value="1"/>
</dbReference>
<dbReference type="InterPro" id="IPR002035">
    <property type="entry name" value="VWF_A"/>
</dbReference>
<feature type="domain" description="VWFA" evidence="2">
    <location>
        <begin position="98"/>
        <end position="267"/>
    </location>
</feature>
<dbReference type="PANTHER" id="PTHR10579">
    <property type="entry name" value="CALCIUM-ACTIVATED CHLORIDE CHANNEL REGULATOR"/>
    <property type="match status" value="1"/>
</dbReference>
<dbReference type="Proteomes" id="UP000309215">
    <property type="component" value="Unassembled WGS sequence"/>
</dbReference>
<accession>A0A4U1J468</accession>
<dbReference type="InterPro" id="IPR036465">
    <property type="entry name" value="vWFA_dom_sf"/>
</dbReference>
<evidence type="ECO:0000313" key="4">
    <source>
        <dbReference type="Proteomes" id="UP000309215"/>
    </source>
</evidence>
<dbReference type="OrthoDB" id="186919at2"/>
<dbReference type="InterPro" id="IPR051266">
    <property type="entry name" value="CLCR"/>
</dbReference>
<dbReference type="SMART" id="SM00327">
    <property type="entry name" value="VWA"/>
    <property type="match status" value="1"/>
</dbReference>
<dbReference type="RefSeq" id="WP_136932568.1">
    <property type="nucleotide sequence ID" value="NZ_SSMQ01000037.1"/>
</dbReference>
<dbReference type="AlphaFoldDB" id="A0A4U1J468"/>
<dbReference type="Pfam" id="PF13519">
    <property type="entry name" value="VWA_2"/>
    <property type="match status" value="1"/>
</dbReference>